<gene>
    <name evidence="2" type="ORF">PEVE_00034058</name>
</gene>
<dbReference type="Proteomes" id="UP001159427">
    <property type="component" value="Unassembled WGS sequence"/>
</dbReference>
<reference evidence="2 3" key="1">
    <citation type="submission" date="2022-05" db="EMBL/GenBank/DDBJ databases">
        <authorList>
            <consortium name="Genoscope - CEA"/>
            <person name="William W."/>
        </authorList>
    </citation>
    <scope>NUCLEOTIDE SEQUENCE [LARGE SCALE GENOMIC DNA]</scope>
</reference>
<evidence type="ECO:0000313" key="3">
    <source>
        <dbReference type="Proteomes" id="UP001159427"/>
    </source>
</evidence>
<protein>
    <submittedName>
        <fullName evidence="2">Uncharacterized protein</fullName>
    </submittedName>
</protein>
<evidence type="ECO:0000313" key="2">
    <source>
        <dbReference type="EMBL" id="CAH3028418.1"/>
    </source>
</evidence>
<name>A0ABN8MFY1_9CNID</name>
<comment type="caution">
    <text evidence="2">The sequence shown here is derived from an EMBL/GenBank/DDBJ whole genome shotgun (WGS) entry which is preliminary data.</text>
</comment>
<feature type="non-terminal residue" evidence="2">
    <location>
        <position position="1"/>
    </location>
</feature>
<keyword evidence="3" id="KW-1185">Reference proteome</keyword>
<evidence type="ECO:0000256" key="1">
    <source>
        <dbReference type="SAM" id="Phobius"/>
    </source>
</evidence>
<dbReference type="EMBL" id="CALNXI010000510">
    <property type="protein sequence ID" value="CAH3028418.1"/>
    <property type="molecule type" value="Genomic_DNA"/>
</dbReference>
<keyword evidence="1" id="KW-0472">Membrane</keyword>
<sequence>GDCASCCQGEWSQCLTICEDMVQCSDCTEEKETCIEDRTSATDDLSSCSFIPLADFEKSLVMAAKTDITVVSLVVMVFTASMVAVQAIPRPNLDSTAVCVSCCHSQWKACMSQCQPISSCIDCSMAYGNCTLECPGSCQI</sequence>
<organism evidence="2 3">
    <name type="scientific">Porites evermanni</name>
    <dbReference type="NCBI Taxonomy" id="104178"/>
    <lineage>
        <taxon>Eukaryota</taxon>
        <taxon>Metazoa</taxon>
        <taxon>Cnidaria</taxon>
        <taxon>Anthozoa</taxon>
        <taxon>Hexacorallia</taxon>
        <taxon>Scleractinia</taxon>
        <taxon>Fungiina</taxon>
        <taxon>Poritidae</taxon>
        <taxon>Porites</taxon>
    </lineage>
</organism>
<keyword evidence="1" id="KW-0812">Transmembrane</keyword>
<accession>A0ABN8MFY1</accession>
<keyword evidence="1" id="KW-1133">Transmembrane helix</keyword>
<proteinExistence type="predicted"/>
<feature type="transmembrane region" description="Helical" evidence="1">
    <location>
        <begin position="68"/>
        <end position="88"/>
    </location>
</feature>